<dbReference type="InterPro" id="IPR042070">
    <property type="entry name" value="PucR_C-HTH_sf"/>
</dbReference>
<dbReference type="PANTHER" id="PTHR33744:SF7">
    <property type="entry name" value="PUCR FAMILY TRANSCRIPTIONAL REGULATOR"/>
    <property type="match status" value="1"/>
</dbReference>
<sequence length="495" mass="57069">MKISEIMHKLAHHYILSQIQIKSDTIIDSIQIYTPQQGTYELHTLYIGQIQSEAPLKLLNLAANGDWNQAVVRCPCVSNTKSVLADQGLIAVFNTANGFLAQERQQTNQLDTILQWSLNHDYQTVLNVAAKQLNNTLMVIDQNYRVLAYSRTFPFPDPLWQRNIDQGYAELDFIHGIQKISHQTPTSSQNSYRFPCPNSTYQRLVAQLYFKQQAVGYIVMFNDQQDFTILQKQLLPQIGQIISDLLGKTAIFKDHQITVKGQVLADVLRGVNQKAIRVNAKIINYTLPKRMRFLAIKSFNPAQTVRQLRELFPQALTVFYQNRLVALLPLNLSAPEINWQQIQQKLQSQLIISEAYTDFFATPKHYQLIQRIEKLTSQLEKQQQIVFCRDYYFTLLLAQAEKSQDLTVLRDPNIQHLHQYDQQNQTALLSTLAQYIDCGGNQTKTAQKLFIHRNTLLNRLRKITALTGLNLKESQHWFQLLCGLKLQQYLKYSGG</sequence>
<dbReference type="PANTHER" id="PTHR33744">
    <property type="entry name" value="CARBOHYDRATE DIACID REGULATOR"/>
    <property type="match status" value="1"/>
</dbReference>
<comment type="caution">
    <text evidence="2">The sequence shown here is derived from an EMBL/GenBank/DDBJ whole genome shotgun (WGS) entry which is preliminary data.</text>
</comment>
<gene>
    <name evidence="2" type="ORF">FC24_GL000141</name>
</gene>
<dbReference type="RefSeq" id="WP_057874600.1">
    <property type="nucleotide sequence ID" value="NZ_AYYI01000082.1"/>
</dbReference>
<proteinExistence type="predicted"/>
<dbReference type="Pfam" id="PF13556">
    <property type="entry name" value="HTH_30"/>
    <property type="match status" value="1"/>
</dbReference>
<dbReference type="InterPro" id="IPR009057">
    <property type="entry name" value="Homeodomain-like_sf"/>
</dbReference>
<reference evidence="2 3" key="1">
    <citation type="journal article" date="2015" name="Genome Announc.">
        <title>Expanding the biotechnology potential of lactobacilli through comparative genomics of 213 strains and associated genera.</title>
        <authorList>
            <person name="Sun Z."/>
            <person name="Harris H.M."/>
            <person name="McCann A."/>
            <person name="Guo C."/>
            <person name="Argimon S."/>
            <person name="Zhang W."/>
            <person name="Yang X."/>
            <person name="Jeffery I.B."/>
            <person name="Cooney J.C."/>
            <person name="Kagawa T.F."/>
            <person name="Liu W."/>
            <person name="Song Y."/>
            <person name="Salvetti E."/>
            <person name="Wrobel A."/>
            <person name="Rasinkangas P."/>
            <person name="Parkhill J."/>
            <person name="Rea M.C."/>
            <person name="O'Sullivan O."/>
            <person name="Ritari J."/>
            <person name="Douillard F.P."/>
            <person name="Paul Ross R."/>
            <person name="Yang R."/>
            <person name="Briner A.E."/>
            <person name="Felis G.E."/>
            <person name="de Vos W.M."/>
            <person name="Barrangou R."/>
            <person name="Klaenhammer T.R."/>
            <person name="Caufield P.W."/>
            <person name="Cui Y."/>
            <person name="Zhang H."/>
            <person name="O'Toole P.W."/>
        </authorList>
    </citation>
    <scope>NUCLEOTIDE SEQUENCE [LARGE SCALE GENOMIC DNA]</scope>
    <source>
        <strain evidence="2 3">DSM 20253</strain>
    </source>
</reference>
<dbReference type="InterPro" id="IPR025736">
    <property type="entry name" value="PucR_C-HTH_dom"/>
</dbReference>
<keyword evidence="3" id="KW-1185">Reference proteome</keyword>
<organism evidence="2 3">
    <name type="scientific">Loigolactobacillus rennini DSM 20253</name>
    <dbReference type="NCBI Taxonomy" id="1423796"/>
    <lineage>
        <taxon>Bacteria</taxon>
        <taxon>Bacillati</taxon>
        <taxon>Bacillota</taxon>
        <taxon>Bacilli</taxon>
        <taxon>Lactobacillales</taxon>
        <taxon>Lactobacillaceae</taxon>
        <taxon>Loigolactobacillus</taxon>
    </lineage>
</organism>
<evidence type="ECO:0000313" key="2">
    <source>
        <dbReference type="EMBL" id="KRM94803.1"/>
    </source>
</evidence>
<dbReference type="AlphaFoldDB" id="A0A0R2D4N4"/>
<dbReference type="Proteomes" id="UP000051638">
    <property type="component" value="Unassembled WGS sequence"/>
</dbReference>
<accession>A0A0R2D4N4</accession>
<feature type="domain" description="PucR C-terminal helix-turn-helix" evidence="1">
    <location>
        <begin position="428"/>
        <end position="485"/>
    </location>
</feature>
<evidence type="ECO:0000313" key="3">
    <source>
        <dbReference type="Proteomes" id="UP000051638"/>
    </source>
</evidence>
<evidence type="ECO:0000259" key="1">
    <source>
        <dbReference type="Pfam" id="PF13556"/>
    </source>
</evidence>
<dbReference type="Gene3D" id="1.10.10.2840">
    <property type="entry name" value="PucR C-terminal helix-turn-helix domain"/>
    <property type="match status" value="1"/>
</dbReference>
<dbReference type="PATRIC" id="fig|1423796.3.peg.147"/>
<dbReference type="EMBL" id="AYYI01000082">
    <property type="protein sequence ID" value="KRM94803.1"/>
    <property type="molecule type" value="Genomic_DNA"/>
</dbReference>
<dbReference type="STRING" id="1423796.FC24_GL000141"/>
<name>A0A0R2D4N4_9LACO</name>
<dbReference type="InterPro" id="IPR051448">
    <property type="entry name" value="CdaR-like_regulators"/>
</dbReference>
<dbReference type="OrthoDB" id="9792148at2"/>
<protein>
    <submittedName>
        <fullName evidence="2">Transcriptional regulator, CdaR</fullName>
    </submittedName>
</protein>
<dbReference type="SUPFAM" id="SSF46689">
    <property type="entry name" value="Homeodomain-like"/>
    <property type="match status" value="1"/>
</dbReference>